<evidence type="ECO:0000256" key="5">
    <source>
        <dbReference type="ARBA" id="ARBA00022519"/>
    </source>
</evidence>
<dbReference type="PROSITE" id="PS50928">
    <property type="entry name" value="ABC_TM1"/>
    <property type="match status" value="1"/>
</dbReference>
<dbReference type="GO" id="GO:0055085">
    <property type="term" value="P:transmembrane transport"/>
    <property type="evidence" value="ECO:0007669"/>
    <property type="project" value="InterPro"/>
</dbReference>
<comment type="function">
    <text evidence="9">Probably part of the binding-protein-dependent transport system YcjNOP. Probably responsible for the translocation of the substrate across the membrane.</text>
</comment>
<evidence type="ECO:0000256" key="9">
    <source>
        <dbReference type="ARBA" id="ARBA00057566"/>
    </source>
</evidence>
<comment type="subcellular location">
    <subcellularLocation>
        <location evidence="1">Cell inner membrane</location>
        <topology evidence="1">Multi-pass membrane protein</topology>
    </subcellularLocation>
    <subcellularLocation>
        <location evidence="11">Cell membrane</location>
        <topology evidence="11">Multi-pass membrane protein</topology>
    </subcellularLocation>
</comment>
<dbReference type="InterPro" id="IPR050809">
    <property type="entry name" value="UgpAE/MalFG_permease"/>
</dbReference>
<dbReference type="Gene3D" id="3.40.190.10">
    <property type="entry name" value="Periplasmic binding protein-like II"/>
    <property type="match status" value="1"/>
</dbReference>
<dbReference type="InterPro" id="IPR006059">
    <property type="entry name" value="SBP"/>
</dbReference>
<feature type="transmembrane region" description="Helical" evidence="11">
    <location>
        <begin position="647"/>
        <end position="670"/>
    </location>
</feature>
<feature type="domain" description="ABC transmembrane type-1" evidence="12">
    <location>
        <begin position="510"/>
        <end position="720"/>
    </location>
</feature>
<evidence type="ECO:0000256" key="8">
    <source>
        <dbReference type="ARBA" id="ARBA00023136"/>
    </source>
</evidence>
<evidence type="ECO:0000256" key="3">
    <source>
        <dbReference type="ARBA" id="ARBA00022448"/>
    </source>
</evidence>
<accession>A0A377D3Y1</accession>
<name>A0A377D3Y1_ECOLX</name>
<evidence type="ECO:0000259" key="12">
    <source>
        <dbReference type="PROSITE" id="PS50928"/>
    </source>
</evidence>
<dbReference type="Pfam" id="PF00528">
    <property type="entry name" value="BPD_transp_1"/>
    <property type="match status" value="1"/>
</dbReference>
<evidence type="ECO:0000256" key="7">
    <source>
        <dbReference type="ARBA" id="ARBA00022989"/>
    </source>
</evidence>
<dbReference type="AlphaFoldDB" id="A0A377D3Y1"/>
<reference evidence="13 14" key="1">
    <citation type="submission" date="2018-06" db="EMBL/GenBank/DDBJ databases">
        <authorList>
            <consortium name="Pathogen Informatics"/>
            <person name="Doyle S."/>
        </authorList>
    </citation>
    <scope>NUCLEOTIDE SEQUENCE [LARGE SCALE GENOMIC DNA]</scope>
    <source>
        <strain evidence="13 14">NCTC7922</strain>
    </source>
</reference>
<dbReference type="Proteomes" id="UP000254174">
    <property type="component" value="Unassembled WGS sequence"/>
</dbReference>
<feature type="transmembrane region" description="Helical" evidence="11">
    <location>
        <begin position="547"/>
        <end position="567"/>
    </location>
</feature>
<dbReference type="CDD" id="cd06261">
    <property type="entry name" value="TM_PBP2"/>
    <property type="match status" value="1"/>
</dbReference>
<evidence type="ECO:0000256" key="2">
    <source>
        <dbReference type="ARBA" id="ARBA00009047"/>
    </source>
</evidence>
<dbReference type="PANTHER" id="PTHR43227:SF7">
    <property type="entry name" value="ARABINOOLIGOSACCHARIDES TRANSPORT SYSTEM PERMEASE PROTEIN ARAP"/>
    <property type="match status" value="1"/>
</dbReference>
<keyword evidence="6 11" id="KW-0812">Transmembrane</keyword>
<dbReference type="CDD" id="cd13585">
    <property type="entry name" value="PBP2_TMBP_like"/>
    <property type="match status" value="1"/>
</dbReference>
<dbReference type="Gene3D" id="1.10.3720.10">
    <property type="entry name" value="MetI-like"/>
    <property type="match status" value="1"/>
</dbReference>
<comment type="similarity">
    <text evidence="2">Belongs to the binding-protein-dependent transport system permease family. MalFG subfamily.</text>
</comment>
<proteinExistence type="inferred from homology"/>
<gene>
    <name evidence="13" type="primary">ycjO</name>
    <name evidence="13" type="ORF">NCTC7922_02021</name>
</gene>
<dbReference type="Pfam" id="PF01547">
    <property type="entry name" value="SBP_bac_1"/>
    <property type="match status" value="1"/>
</dbReference>
<dbReference type="SUPFAM" id="SSF161098">
    <property type="entry name" value="MetI-like"/>
    <property type="match status" value="1"/>
</dbReference>
<feature type="transmembrane region" description="Helical" evidence="11">
    <location>
        <begin position="702"/>
        <end position="720"/>
    </location>
</feature>
<dbReference type="InterPro" id="IPR035906">
    <property type="entry name" value="MetI-like_sf"/>
</dbReference>
<evidence type="ECO:0000313" key="14">
    <source>
        <dbReference type="Proteomes" id="UP000254174"/>
    </source>
</evidence>
<evidence type="ECO:0000256" key="4">
    <source>
        <dbReference type="ARBA" id="ARBA00022475"/>
    </source>
</evidence>
<evidence type="ECO:0000313" key="13">
    <source>
        <dbReference type="EMBL" id="STM15632.1"/>
    </source>
</evidence>
<evidence type="ECO:0000256" key="10">
    <source>
        <dbReference type="ARBA" id="ARBA00069731"/>
    </source>
</evidence>
<dbReference type="FunFam" id="1.10.3720.10:FF:000041">
    <property type="entry name" value="Inner membrane ABC transporter permease ycjO"/>
    <property type="match status" value="1"/>
</dbReference>
<sequence>MIKSKIVLLSALVSCALISGCKEENKTHVSIEFMHSSVEQERQAVISKLIARFEKENPGITVKQVPVEEDAYNTKVITLSRSGSLPEVIETSHDYAKVMDKEQLIDRKAVATVISNVGEGAFYDGVLRIVRTEDGSAWTGVPVSAWIGGIWYRKDVLAKAGLEEPKNWQQLLDVAQKLNDPANKKYGIALPTAESVLTEQSFSQFALSNQANVFNAEGKITLDTPEMMQALTYYRDLAANTMPGSNDIMEVKDAFMNGTAPMAIYSTYILPAVIKEGDPKNVGFVVPTEKNSAVYGMLTSLTITAGQKTEETEAAEKFVTFMEQADNIADWVMMSPGAALPVNKAVVTTATWKDNDVIKALGELPNQLISELPNIQVFGAVGDKNFTRMGDVTGSGVVSSMVHNVTVGKPTSLPRCKRARKSWMSWLNSTKPRTGIRNEQAFFRSFRYALCAAASRASLLLLGGLVAWPMVSNIEISFLRLPLNPNIQSTFVGVSNYVRILSDPGFWHSLWMTVWYTTLVVAGSTVLGLAVAMFFNREFRLRKTARSLVILSYVTPSISLVFAWKYMFNNGYGIVNYLGVDLLHLYEQAPLWFDNPGSSFVLVVLFAIWRYFPYAFISFLAILQTIDKSLYEAAEMDGANAWQRFRIVTLPAIMPVLATVVTLRTIWMFYMFADVYLLTTKVDILGVYLYKTAFAFNDLGKAAAISVVLFIIIFAVILLTRKRVNLNGNK</sequence>
<dbReference type="GO" id="GO:0030288">
    <property type="term" value="C:outer membrane-bounded periplasmic space"/>
    <property type="evidence" value="ECO:0007669"/>
    <property type="project" value="UniProtKB-ARBA"/>
</dbReference>
<keyword evidence="4" id="KW-1003">Cell membrane</keyword>
<feature type="transmembrane region" description="Helical" evidence="11">
    <location>
        <begin position="514"/>
        <end position="535"/>
    </location>
</feature>
<protein>
    <recommendedName>
        <fullName evidence="10">Inner membrane ABC transporter permease protein YcjO</fullName>
    </recommendedName>
</protein>
<dbReference type="SUPFAM" id="SSF53850">
    <property type="entry name" value="Periplasmic binding protein-like II"/>
    <property type="match status" value="1"/>
</dbReference>
<dbReference type="PROSITE" id="PS51257">
    <property type="entry name" value="PROKAR_LIPOPROTEIN"/>
    <property type="match status" value="1"/>
</dbReference>
<dbReference type="EMBL" id="UGFC01000006">
    <property type="protein sequence ID" value="STM15632.1"/>
    <property type="molecule type" value="Genomic_DNA"/>
</dbReference>
<keyword evidence="3 11" id="KW-0813">Transport</keyword>
<evidence type="ECO:0000256" key="1">
    <source>
        <dbReference type="ARBA" id="ARBA00004429"/>
    </source>
</evidence>
<feature type="transmembrane region" description="Helical" evidence="11">
    <location>
        <begin position="600"/>
        <end position="626"/>
    </location>
</feature>
<dbReference type="InterPro" id="IPR000515">
    <property type="entry name" value="MetI-like"/>
</dbReference>
<dbReference type="PANTHER" id="PTHR43227">
    <property type="entry name" value="BLL4140 PROTEIN"/>
    <property type="match status" value="1"/>
</dbReference>
<dbReference type="GO" id="GO:0005886">
    <property type="term" value="C:plasma membrane"/>
    <property type="evidence" value="ECO:0007669"/>
    <property type="project" value="UniProtKB-SubCell"/>
</dbReference>
<keyword evidence="5" id="KW-0997">Cell inner membrane</keyword>
<keyword evidence="7 11" id="KW-1133">Transmembrane helix</keyword>
<evidence type="ECO:0000256" key="11">
    <source>
        <dbReference type="RuleBase" id="RU363032"/>
    </source>
</evidence>
<keyword evidence="8 11" id="KW-0472">Membrane</keyword>
<organism evidence="13 14">
    <name type="scientific">Escherichia coli</name>
    <dbReference type="NCBI Taxonomy" id="562"/>
    <lineage>
        <taxon>Bacteria</taxon>
        <taxon>Pseudomonadati</taxon>
        <taxon>Pseudomonadota</taxon>
        <taxon>Gammaproteobacteria</taxon>
        <taxon>Enterobacterales</taxon>
        <taxon>Enterobacteriaceae</taxon>
        <taxon>Escherichia</taxon>
    </lineage>
</organism>
<evidence type="ECO:0000256" key="6">
    <source>
        <dbReference type="ARBA" id="ARBA00022692"/>
    </source>
</evidence>